<dbReference type="HOGENOM" id="CLU_1304576_0_0_1"/>
<reference evidence="1 2" key="1">
    <citation type="submission" date="2014-04" db="EMBL/GenBank/DDBJ databases">
        <title>Evolutionary Origins and Diversification of the Mycorrhizal Mutualists.</title>
        <authorList>
            <consortium name="DOE Joint Genome Institute"/>
            <consortium name="Mycorrhizal Genomics Consortium"/>
            <person name="Kohler A."/>
            <person name="Kuo A."/>
            <person name="Nagy L.G."/>
            <person name="Floudas D."/>
            <person name="Copeland A."/>
            <person name="Barry K.W."/>
            <person name="Cichocki N."/>
            <person name="Veneault-Fourrey C."/>
            <person name="LaButti K."/>
            <person name="Lindquist E.A."/>
            <person name="Lipzen A."/>
            <person name="Lundell T."/>
            <person name="Morin E."/>
            <person name="Murat C."/>
            <person name="Riley R."/>
            <person name="Ohm R."/>
            <person name="Sun H."/>
            <person name="Tunlid A."/>
            <person name="Henrissat B."/>
            <person name="Grigoriev I.V."/>
            <person name="Hibbett D.S."/>
            <person name="Martin F."/>
        </authorList>
    </citation>
    <scope>NUCLEOTIDE SEQUENCE [LARGE SCALE GENOMIC DNA]</scope>
    <source>
        <strain evidence="1 2">Koide BX008</strain>
    </source>
</reference>
<dbReference type="EMBL" id="KN818413">
    <property type="protein sequence ID" value="KIL56594.1"/>
    <property type="molecule type" value="Genomic_DNA"/>
</dbReference>
<keyword evidence="2" id="KW-1185">Reference proteome</keyword>
<dbReference type="AlphaFoldDB" id="A0A0C2SRI1"/>
<dbReference type="Proteomes" id="UP000054549">
    <property type="component" value="Unassembled WGS sequence"/>
</dbReference>
<gene>
    <name evidence="1" type="ORF">M378DRAFT_16968</name>
</gene>
<dbReference type="SUPFAM" id="SSF50104">
    <property type="entry name" value="Translation proteins SH3-like domain"/>
    <property type="match status" value="1"/>
</dbReference>
<evidence type="ECO:0000313" key="2">
    <source>
        <dbReference type="Proteomes" id="UP000054549"/>
    </source>
</evidence>
<protein>
    <submittedName>
        <fullName evidence="1">Uncharacterized protein</fullName>
    </submittedName>
</protein>
<evidence type="ECO:0000313" key="1">
    <source>
        <dbReference type="EMBL" id="KIL56594.1"/>
    </source>
</evidence>
<accession>A0A0C2SRI1</accession>
<dbReference type="OrthoDB" id="2671396at2759"/>
<dbReference type="InParanoid" id="A0A0C2SRI1"/>
<proteinExistence type="predicted"/>
<dbReference type="InterPro" id="IPR008991">
    <property type="entry name" value="Translation_prot_SH3-like_sf"/>
</dbReference>
<organism evidence="1 2">
    <name type="scientific">Amanita muscaria (strain Koide BX008)</name>
    <dbReference type="NCBI Taxonomy" id="946122"/>
    <lineage>
        <taxon>Eukaryota</taxon>
        <taxon>Fungi</taxon>
        <taxon>Dikarya</taxon>
        <taxon>Basidiomycota</taxon>
        <taxon>Agaricomycotina</taxon>
        <taxon>Agaricomycetes</taxon>
        <taxon>Agaricomycetidae</taxon>
        <taxon>Agaricales</taxon>
        <taxon>Pluteineae</taxon>
        <taxon>Amanitaceae</taxon>
        <taxon>Amanita</taxon>
    </lineage>
</organism>
<sequence>MNWTTLNQCLTLTGGSAHCGPVQSSLSQFNQFIRLNLETLLAVGHRVSVELTRCAPDDVLIFPDILMPAEKVGTVTDIHFDTVSVQDLTTGVIEEIPVRDLRRMFNIGDTVKVHSPVSLHHLNLEGWVVNTDEDIVTVVHGKTKEQVSVKSWQLVPIELDFILHENSSSSEPLPRSLRGYDPYKNLVNSRVVIGGLHHEKGLCGRREYGSM</sequence>
<name>A0A0C2SRI1_AMAMK</name>